<organism evidence="3 4">
    <name type="scientific">Segniliparus rotundus (strain ATCC BAA-972 / CDC 1076 / CIP 108378 / DSM 44985 / JCM 13578)</name>
    <dbReference type="NCBI Taxonomy" id="640132"/>
    <lineage>
        <taxon>Bacteria</taxon>
        <taxon>Bacillati</taxon>
        <taxon>Actinomycetota</taxon>
        <taxon>Actinomycetes</taxon>
        <taxon>Mycobacteriales</taxon>
        <taxon>Segniliparaceae</taxon>
        <taxon>Segniliparus</taxon>
    </lineage>
</organism>
<reference evidence="3 4" key="1">
    <citation type="journal article" date="2010" name="Stand. Genomic Sci.">
        <title>Complete genome sequence of Segniliparus rotundus type strain (CDC 1076).</title>
        <authorList>
            <person name="Sikorski J."/>
            <person name="Lapidus A."/>
            <person name="Copeland A."/>
            <person name="Misra M."/>
            <person name="Glavina Del Rio T."/>
            <person name="Nolan M."/>
            <person name="Lucas S."/>
            <person name="Chen F."/>
            <person name="Tice H."/>
            <person name="Cheng J.F."/>
            <person name="Jando M."/>
            <person name="Schneider S."/>
            <person name="Bruce D."/>
            <person name="Goodwin L."/>
            <person name="Pitluck S."/>
            <person name="Liolios K."/>
            <person name="Mikhailova N."/>
            <person name="Pati A."/>
            <person name="Ivanova N."/>
            <person name="Mavromatis K."/>
            <person name="Chen A."/>
            <person name="Palaniappan K."/>
            <person name="Chertkov O."/>
            <person name="Land M."/>
            <person name="Hauser L."/>
            <person name="Chang Y.J."/>
            <person name="Jeffries C.D."/>
            <person name="Brettin T."/>
            <person name="Detter J.C."/>
            <person name="Han C."/>
            <person name="Rohde M."/>
            <person name="Goker M."/>
            <person name="Bristow J."/>
            <person name="Eisen J.A."/>
            <person name="Markowitz V."/>
            <person name="Hugenholtz P."/>
            <person name="Kyrpides N.C."/>
            <person name="Klenk H.P."/>
        </authorList>
    </citation>
    <scope>NUCLEOTIDE SEQUENCE [LARGE SCALE GENOMIC DNA]</scope>
    <source>
        <strain evidence="4">ATCC BAA-972 / CDC 1076 / CIP 108378 / DSM 44985 / JCM 13578</strain>
    </source>
</reference>
<dbReference type="EMBL" id="CP001958">
    <property type="protein sequence ID" value="ADG98486.1"/>
    <property type="molecule type" value="Genomic_DNA"/>
</dbReference>
<dbReference type="OrthoDB" id="4337778at2"/>
<protein>
    <recommendedName>
        <fullName evidence="5">Excalibur domain protein</fullName>
    </recommendedName>
</protein>
<proteinExistence type="predicted"/>
<evidence type="ECO:0000313" key="4">
    <source>
        <dbReference type="Proteomes" id="UP000002247"/>
    </source>
</evidence>
<dbReference type="AlphaFoldDB" id="D6Z956"/>
<feature type="chain" id="PRO_5003091758" description="Excalibur domain protein" evidence="2">
    <location>
        <begin position="30"/>
        <end position="91"/>
    </location>
</feature>
<dbReference type="KEGG" id="srt:Srot_2030"/>
<feature type="signal peptide" evidence="2">
    <location>
        <begin position="1"/>
        <end position="29"/>
    </location>
</feature>
<dbReference type="HOGENOM" id="CLU_2275503_0_0_11"/>
<evidence type="ECO:0000256" key="2">
    <source>
        <dbReference type="SAM" id="SignalP"/>
    </source>
</evidence>
<name>D6Z956_SEGRD</name>
<keyword evidence="4" id="KW-1185">Reference proteome</keyword>
<dbReference type="RefSeq" id="WP_013138938.1">
    <property type="nucleotide sequence ID" value="NC_014168.1"/>
</dbReference>
<gene>
    <name evidence="3" type="ordered locus">Srot_2030</name>
</gene>
<evidence type="ECO:0008006" key="5">
    <source>
        <dbReference type="Google" id="ProtNLM"/>
    </source>
</evidence>
<keyword evidence="2" id="KW-0732">Signal</keyword>
<accession>D6Z956</accession>
<evidence type="ECO:0000313" key="3">
    <source>
        <dbReference type="EMBL" id="ADG98486.1"/>
    </source>
</evidence>
<sequence>MASILSKAPGAALIAAVAAVAFFAPTAAADEDAPSGPTQWNRLSDGSPYPSDGWRSCAEAAANGVIYVKRGQPGYNPALDPAGSGFECIDG</sequence>
<dbReference type="STRING" id="640132.Srot_2030"/>
<feature type="region of interest" description="Disordered" evidence="1">
    <location>
        <begin position="29"/>
        <end position="48"/>
    </location>
</feature>
<evidence type="ECO:0000256" key="1">
    <source>
        <dbReference type="SAM" id="MobiDB-lite"/>
    </source>
</evidence>
<dbReference type="Proteomes" id="UP000002247">
    <property type="component" value="Chromosome"/>
</dbReference>